<reference evidence="2 3" key="1">
    <citation type="journal article" date="2014" name="Genome Announc.">
        <title>Draft Genome Sequence of the Haloacid-Degrading Burkholderia caribensis Strain MBA4.</title>
        <authorList>
            <person name="Pan Y."/>
            <person name="Kong K.F."/>
            <person name="Tsang J.S."/>
        </authorList>
    </citation>
    <scope>NUCLEOTIDE SEQUENCE [LARGE SCALE GENOMIC DNA]</scope>
    <source>
        <strain evidence="2 3">MBA4</strain>
    </source>
</reference>
<gene>
    <name evidence="2" type="ORF">K788_0000403</name>
</gene>
<dbReference type="EMBL" id="CP012747">
    <property type="protein sequence ID" value="ALL68566.1"/>
    <property type="molecule type" value="Genomic_DNA"/>
</dbReference>
<proteinExistence type="predicted"/>
<evidence type="ECO:0000313" key="2">
    <source>
        <dbReference type="EMBL" id="ALL68566.1"/>
    </source>
</evidence>
<organism evidence="2 3">
    <name type="scientific">Paraburkholderia caribensis MBA4</name>
    <dbReference type="NCBI Taxonomy" id="1323664"/>
    <lineage>
        <taxon>Bacteria</taxon>
        <taxon>Pseudomonadati</taxon>
        <taxon>Pseudomonadota</taxon>
        <taxon>Betaproteobacteria</taxon>
        <taxon>Burkholderiales</taxon>
        <taxon>Burkholderiaceae</taxon>
        <taxon>Paraburkholderia</taxon>
    </lineage>
</organism>
<evidence type="ECO:0000256" key="1">
    <source>
        <dbReference type="SAM" id="MobiDB-lite"/>
    </source>
</evidence>
<dbReference type="KEGG" id="bcai:K788_0000403"/>
<dbReference type="AlphaFoldDB" id="A0A0P0RIT5"/>
<name>A0A0P0RIT5_9BURK</name>
<accession>A0A0P0RIT5</accession>
<dbReference type="GeneID" id="69972258"/>
<dbReference type="Proteomes" id="UP000019146">
    <property type="component" value="Chromosome 2"/>
</dbReference>
<dbReference type="RefSeq" id="WP_148654402.1">
    <property type="nucleotide sequence ID" value="NZ_CP012747.1"/>
</dbReference>
<evidence type="ECO:0000313" key="3">
    <source>
        <dbReference type="Proteomes" id="UP000019146"/>
    </source>
</evidence>
<sequence length="318" mass="35474">MNKLAESNLADPLRSTNPEQRLSPDVTKELARAESTAAQIRALTDGDNPTPDTRAKLLDIRRGLIGTDKVLAGRFKDVTLENARLIADDLKLRNDTWKNIVTRTIPPLIFPAPKQTDSTFWWASTTAHAAPDMTSDFRDDGLYFFGGPKVNNYDGELHTSFGATSQFSLQPERIPDSASGWYSSAPHVELFGGVVAFAPDWDLIQGNGIAQCNLTLRQTIYQNTFGQTGPVRVVVAEAIIQDQWQIYLKNTGSSRHLDAPGSRPLPGVTFNVSNFHPWEVLWAETEIRYEIYLNTEGALVWCEPDMIIRNFQWPLAVA</sequence>
<protein>
    <submittedName>
        <fullName evidence="2">Uncharacterized protein</fullName>
    </submittedName>
</protein>
<feature type="region of interest" description="Disordered" evidence="1">
    <location>
        <begin position="1"/>
        <end position="24"/>
    </location>
</feature>